<dbReference type="Proteomes" id="UP000031631">
    <property type="component" value="Chromosome"/>
</dbReference>
<evidence type="ECO:0000259" key="1">
    <source>
        <dbReference type="Pfam" id="PF00535"/>
    </source>
</evidence>
<accession>A0A7U6GKZ9</accession>
<gene>
    <name evidence="2" type="ORF">TBH_C2709</name>
</gene>
<dbReference type="RefSeq" id="WP_041069475.1">
    <property type="nucleotide sequence ID" value="NZ_AP012273.1"/>
</dbReference>
<organism evidence="2 3">
    <name type="scientific">Thiolapillus brandeum</name>
    <dbReference type="NCBI Taxonomy" id="1076588"/>
    <lineage>
        <taxon>Bacteria</taxon>
        <taxon>Pseudomonadati</taxon>
        <taxon>Pseudomonadota</taxon>
        <taxon>Gammaproteobacteria</taxon>
        <taxon>Chromatiales</taxon>
        <taxon>Sedimenticolaceae</taxon>
        <taxon>Thiolapillus</taxon>
    </lineage>
</organism>
<keyword evidence="3" id="KW-1185">Reference proteome</keyword>
<dbReference type="KEGG" id="tbn:TBH_C2709"/>
<protein>
    <recommendedName>
        <fullName evidence="1">Glycosyltransferase 2-like domain-containing protein</fullName>
    </recommendedName>
</protein>
<name>A0A7U6GKZ9_9GAMM</name>
<dbReference type="SUPFAM" id="SSF53448">
    <property type="entry name" value="Nucleotide-diphospho-sugar transferases"/>
    <property type="match status" value="1"/>
</dbReference>
<evidence type="ECO:0000313" key="2">
    <source>
        <dbReference type="EMBL" id="BAO45613.1"/>
    </source>
</evidence>
<dbReference type="EMBL" id="AP012273">
    <property type="protein sequence ID" value="BAO45613.1"/>
    <property type="molecule type" value="Genomic_DNA"/>
</dbReference>
<proteinExistence type="predicted"/>
<feature type="domain" description="Glycosyltransferase 2-like" evidence="1">
    <location>
        <begin position="5"/>
        <end position="101"/>
    </location>
</feature>
<reference evidence="2 3" key="1">
    <citation type="journal article" date="2014" name="PLoS ONE">
        <title>Physiological and genomic features of a novel sulfur-oxidizing gammaproteobacterium belonging to a previously uncultivated symbiotic lineage isolated from a hydrothermal vent.</title>
        <authorList>
            <person name="Nunoura T."/>
            <person name="Takaki Y."/>
            <person name="Kazama H."/>
            <person name="Kakuta J."/>
            <person name="Shimamura S."/>
            <person name="Makita H."/>
            <person name="Hirai M."/>
            <person name="Miyazaki M."/>
            <person name="Takai K."/>
        </authorList>
    </citation>
    <scope>NUCLEOTIDE SEQUENCE [LARGE SCALE GENOMIC DNA]</scope>
    <source>
        <strain evidence="2 3">Hiromi1</strain>
    </source>
</reference>
<dbReference type="InterPro" id="IPR029044">
    <property type="entry name" value="Nucleotide-diphossugar_trans"/>
</dbReference>
<dbReference type="AlphaFoldDB" id="A0A7U6GKZ9"/>
<dbReference type="Pfam" id="PF00535">
    <property type="entry name" value="Glycos_transf_2"/>
    <property type="match status" value="1"/>
</dbReference>
<dbReference type="Gene3D" id="3.90.550.10">
    <property type="entry name" value="Spore Coat Polysaccharide Biosynthesis Protein SpsA, Chain A"/>
    <property type="match status" value="1"/>
</dbReference>
<dbReference type="InterPro" id="IPR001173">
    <property type="entry name" value="Glyco_trans_2-like"/>
</dbReference>
<evidence type="ECO:0000313" key="3">
    <source>
        <dbReference type="Proteomes" id="UP000031631"/>
    </source>
</evidence>
<sequence length="264" mass="31288">MKITAILVVRNEEVYIEETIKYLIENNISIVVIDNESTDNTVAICKKYYPENITNIETIPFDGTFNLQAHIAEAKKMLKTLETDWVISHAADERIISNRCEETLYDAIVRVSKLGFDIINLDEFVFIYENNEIDYRGADFFNAMRYYYFFEPKKLRLMRIFRRDVFLSGRLAGVHNIEINSRGKLYPYNFVLQHHLALSYQHAKEKYLTRTYNQSDLELGWHSNRINMTSENLAAPKNSLLMYKKYCSGALDKNRPYKKHFWEW</sequence>
<dbReference type="OrthoDB" id="9815923at2"/>